<organism evidence="1 2">
    <name type="scientific">Portunus trituberculatus</name>
    <name type="common">Swimming crab</name>
    <name type="synonym">Neptunus trituberculatus</name>
    <dbReference type="NCBI Taxonomy" id="210409"/>
    <lineage>
        <taxon>Eukaryota</taxon>
        <taxon>Metazoa</taxon>
        <taxon>Ecdysozoa</taxon>
        <taxon>Arthropoda</taxon>
        <taxon>Crustacea</taxon>
        <taxon>Multicrustacea</taxon>
        <taxon>Malacostraca</taxon>
        <taxon>Eumalacostraca</taxon>
        <taxon>Eucarida</taxon>
        <taxon>Decapoda</taxon>
        <taxon>Pleocyemata</taxon>
        <taxon>Brachyura</taxon>
        <taxon>Eubrachyura</taxon>
        <taxon>Portunoidea</taxon>
        <taxon>Portunidae</taxon>
        <taxon>Portuninae</taxon>
        <taxon>Portunus</taxon>
    </lineage>
</organism>
<gene>
    <name evidence="1" type="primary">PYCR1_3</name>
    <name evidence="1" type="ORF">E2C01_092738</name>
</gene>
<name>A0A5B7JSP3_PORTR</name>
<dbReference type="Proteomes" id="UP000324222">
    <property type="component" value="Unassembled WGS sequence"/>
</dbReference>
<dbReference type="AlphaFoldDB" id="A0A5B7JSP3"/>
<sequence length="44" mass="4556">MLSAVGQCDEVPETFLDAVTGLSGAGPAYVSPQHIPVDNFPHTS</sequence>
<comment type="caution">
    <text evidence="1">The sequence shown here is derived from an EMBL/GenBank/DDBJ whole genome shotgun (WGS) entry which is preliminary data.</text>
</comment>
<reference evidence="1 2" key="1">
    <citation type="submission" date="2019-05" db="EMBL/GenBank/DDBJ databases">
        <title>Another draft genome of Portunus trituberculatus and its Hox gene families provides insights of decapod evolution.</title>
        <authorList>
            <person name="Jeong J.-H."/>
            <person name="Song I."/>
            <person name="Kim S."/>
            <person name="Choi T."/>
            <person name="Kim D."/>
            <person name="Ryu S."/>
            <person name="Kim W."/>
        </authorList>
    </citation>
    <scope>NUCLEOTIDE SEQUENCE [LARGE SCALE GENOMIC DNA]</scope>
    <source>
        <tissue evidence="1">Muscle</tissue>
    </source>
</reference>
<protein>
    <submittedName>
        <fullName evidence="1">Pyrroline-5-carboxylate reductase 1, mitochondrial</fullName>
    </submittedName>
</protein>
<evidence type="ECO:0000313" key="2">
    <source>
        <dbReference type="Proteomes" id="UP000324222"/>
    </source>
</evidence>
<keyword evidence="2" id="KW-1185">Reference proteome</keyword>
<dbReference type="EMBL" id="VSRR010109893">
    <property type="protein sequence ID" value="MPC97423.1"/>
    <property type="molecule type" value="Genomic_DNA"/>
</dbReference>
<accession>A0A5B7JSP3</accession>
<evidence type="ECO:0000313" key="1">
    <source>
        <dbReference type="EMBL" id="MPC97423.1"/>
    </source>
</evidence>
<proteinExistence type="predicted"/>